<dbReference type="RefSeq" id="WP_153358994.1">
    <property type="nucleotide sequence ID" value="NZ_JAYKOO010000016.1"/>
</dbReference>
<proteinExistence type="predicted"/>
<gene>
    <name evidence="1" type="ORF">GAO09_25245</name>
</gene>
<accession>A0A6A8AHP9</accession>
<organism evidence="1 2">
    <name type="scientific">Endobacterium cereale</name>
    <dbReference type="NCBI Taxonomy" id="2663029"/>
    <lineage>
        <taxon>Bacteria</taxon>
        <taxon>Pseudomonadati</taxon>
        <taxon>Pseudomonadota</taxon>
        <taxon>Alphaproteobacteria</taxon>
        <taxon>Hyphomicrobiales</taxon>
        <taxon>Rhizobiaceae</taxon>
        <taxon>Endobacterium</taxon>
    </lineage>
</organism>
<evidence type="ECO:0000313" key="2">
    <source>
        <dbReference type="Proteomes" id="UP000435138"/>
    </source>
</evidence>
<evidence type="ECO:0000313" key="1">
    <source>
        <dbReference type="EMBL" id="MQY49347.1"/>
    </source>
</evidence>
<dbReference type="EMBL" id="WIXI01000050">
    <property type="protein sequence ID" value="MQY49347.1"/>
    <property type="molecule type" value="Genomic_DNA"/>
</dbReference>
<reference evidence="1 2" key="1">
    <citation type="submission" date="2019-11" db="EMBL/GenBank/DDBJ databases">
        <title>Genome analysis of Rhizobacterium cereale a novel genus and species isolated from maize roots in North Spain.</title>
        <authorList>
            <person name="Menendez E."/>
            <person name="Flores-Felix J.D."/>
            <person name="Ramirez-Bahena M.-H."/>
            <person name="Igual J.M."/>
            <person name="Garcia-Fraile P."/>
            <person name="Peix A."/>
            <person name="Velazquez E."/>
        </authorList>
    </citation>
    <scope>NUCLEOTIDE SEQUENCE [LARGE SCALE GENOMIC DNA]</scope>
    <source>
        <strain evidence="1 2">RZME27</strain>
    </source>
</reference>
<sequence>MPGAYKSLFFLAFDLDQSGQAIPVSEPKLATDEPAAIAEARRLADVHAGAVVWKREAQPVIGEEGEPEILWRAGVLGDFN</sequence>
<protein>
    <submittedName>
        <fullName evidence="1">Uncharacterized protein</fullName>
    </submittedName>
</protein>
<comment type="caution">
    <text evidence="1">The sequence shown here is derived from an EMBL/GenBank/DDBJ whole genome shotgun (WGS) entry which is preliminary data.</text>
</comment>
<dbReference type="AlphaFoldDB" id="A0A6A8AHP9"/>
<dbReference type="Proteomes" id="UP000435138">
    <property type="component" value="Unassembled WGS sequence"/>
</dbReference>
<name>A0A6A8AHP9_9HYPH</name>
<keyword evidence="2" id="KW-1185">Reference proteome</keyword>